<dbReference type="PANTHER" id="PTHR15440:SF0">
    <property type="entry name" value="PROTEIN XRP2"/>
    <property type="match status" value="1"/>
</dbReference>
<accession>A0A9W7AES8</accession>
<feature type="domain" description="C-CAP/cofactor C-like" evidence="3">
    <location>
        <begin position="17"/>
        <end position="171"/>
    </location>
</feature>
<dbReference type="GO" id="GO:1990075">
    <property type="term" value="C:periciliary membrane compartment"/>
    <property type="evidence" value="ECO:0007669"/>
    <property type="project" value="TreeGrafter"/>
</dbReference>
<gene>
    <name evidence="4" type="ORF">TL16_g05651</name>
</gene>
<dbReference type="InterPro" id="IPR017901">
    <property type="entry name" value="C-CAP_CF_C-like"/>
</dbReference>
<evidence type="ECO:0000313" key="5">
    <source>
        <dbReference type="Proteomes" id="UP001162640"/>
    </source>
</evidence>
<dbReference type="AlphaFoldDB" id="A0A9W7AES8"/>
<dbReference type="InterPro" id="IPR039093">
    <property type="entry name" value="XRP2"/>
</dbReference>
<dbReference type="InterPro" id="IPR012945">
    <property type="entry name" value="Tubulin-bd_cofactor_C_dom"/>
</dbReference>
<sequence length="373" mass="40157">MGTCDSKPAPKTNVKGPKKELTFGKDPNLNIADFMLKEAKGETLVRTELKGQQFLIEDSADCNVYLLDKLAALTVDSIKNCVVVTGPIEGSAFLRDAENCTFIVAAGQIRTRDCKNCKIFLFSGTEPVIEASKGLEIGCYGLQYFELENHFDKAGMSVWNNKWSEVFDFTPAEGCSSKNSTNYKAMDMATSNHEEYMKALVEKQPGIVERVGLGNGGVVPVTHGRGKARSEDADGACILLVASPSSDFGRITTKVLEWEKEEGKGEGKAVLVRTRKVALTKEQANTLFGGVGDASLKIKLVKDCGGGGGGKKGDGGMVGEILAMEFNLLGGGGEGEKGAVKKILEEEDLTWIGEGDMAVEQSKNLFSIWKENQ</sequence>
<dbReference type="SMART" id="SM00673">
    <property type="entry name" value="CARP"/>
    <property type="match status" value="2"/>
</dbReference>
<comment type="caution">
    <text evidence="4">The sequence shown here is derived from an EMBL/GenBank/DDBJ whole genome shotgun (WGS) entry which is preliminary data.</text>
</comment>
<protein>
    <recommendedName>
        <fullName evidence="3">C-CAP/cofactor C-like domain-containing protein</fullName>
    </recommendedName>
</protein>
<organism evidence="4 5">
    <name type="scientific">Triparma laevis f. inornata</name>
    <dbReference type="NCBI Taxonomy" id="1714386"/>
    <lineage>
        <taxon>Eukaryota</taxon>
        <taxon>Sar</taxon>
        <taxon>Stramenopiles</taxon>
        <taxon>Ochrophyta</taxon>
        <taxon>Bolidophyceae</taxon>
        <taxon>Parmales</taxon>
        <taxon>Triparmaceae</taxon>
        <taxon>Triparma</taxon>
    </lineage>
</organism>
<dbReference type="GO" id="GO:0005929">
    <property type="term" value="C:cilium"/>
    <property type="evidence" value="ECO:0007669"/>
    <property type="project" value="TreeGrafter"/>
</dbReference>
<dbReference type="PANTHER" id="PTHR15440">
    <property type="entry name" value="XRP2 PROTEIN"/>
    <property type="match status" value="1"/>
</dbReference>
<dbReference type="PROSITE" id="PS51329">
    <property type="entry name" value="C_CAP_COFACTOR_C"/>
    <property type="match status" value="1"/>
</dbReference>
<dbReference type="GO" id="GO:0006892">
    <property type="term" value="P:post-Golgi vesicle-mediated transport"/>
    <property type="evidence" value="ECO:0007669"/>
    <property type="project" value="TreeGrafter"/>
</dbReference>
<keyword evidence="2" id="KW-0547">Nucleotide-binding</keyword>
<evidence type="ECO:0000256" key="1">
    <source>
        <dbReference type="ARBA" id="ARBA00008848"/>
    </source>
</evidence>
<name>A0A9W7AES8_9STRA</name>
<evidence type="ECO:0000313" key="4">
    <source>
        <dbReference type="EMBL" id="GMH71436.1"/>
    </source>
</evidence>
<dbReference type="Gene3D" id="2.160.20.70">
    <property type="match status" value="1"/>
</dbReference>
<reference evidence="5" key="1">
    <citation type="journal article" date="2023" name="Commun. Biol.">
        <title>Genome analysis of Parmales, the sister group of diatoms, reveals the evolutionary specialization of diatoms from phago-mixotrophs to photoautotrophs.</title>
        <authorList>
            <person name="Ban H."/>
            <person name="Sato S."/>
            <person name="Yoshikawa S."/>
            <person name="Yamada K."/>
            <person name="Nakamura Y."/>
            <person name="Ichinomiya M."/>
            <person name="Sato N."/>
            <person name="Blanc-Mathieu R."/>
            <person name="Endo H."/>
            <person name="Kuwata A."/>
            <person name="Ogata H."/>
        </authorList>
    </citation>
    <scope>NUCLEOTIDE SEQUENCE [LARGE SCALE GENOMIC DNA]</scope>
</reference>
<dbReference type="EMBL" id="BLQM01000165">
    <property type="protein sequence ID" value="GMH71436.1"/>
    <property type="molecule type" value="Genomic_DNA"/>
</dbReference>
<dbReference type="GO" id="GO:0005096">
    <property type="term" value="F:GTPase activator activity"/>
    <property type="evidence" value="ECO:0007669"/>
    <property type="project" value="InterPro"/>
</dbReference>
<evidence type="ECO:0000256" key="2">
    <source>
        <dbReference type="ARBA" id="ARBA00022741"/>
    </source>
</evidence>
<comment type="similarity">
    <text evidence="1">Belongs to the TBCC family.</text>
</comment>
<proteinExistence type="inferred from homology"/>
<dbReference type="InterPro" id="IPR006599">
    <property type="entry name" value="CARP_motif"/>
</dbReference>
<dbReference type="Proteomes" id="UP001162640">
    <property type="component" value="Unassembled WGS sequence"/>
</dbReference>
<dbReference type="InterPro" id="IPR016098">
    <property type="entry name" value="CAP/MinC_C"/>
</dbReference>
<dbReference type="Pfam" id="PF07986">
    <property type="entry name" value="TBCC"/>
    <property type="match status" value="1"/>
</dbReference>
<evidence type="ECO:0000259" key="3">
    <source>
        <dbReference type="PROSITE" id="PS51329"/>
    </source>
</evidence>
<dbReference type="GO" id="GO:0000166">
    <property type="term" value="F:nucleotide binding"/>
    <property type="evidence" value="ECO:0007669"/>
    <property type="project" value="UniProtKB-KW"/>
</dbReference>